<dbReference type="Proteomes" id="UP000688137">
    <property type="component" value="Unassembled WGS sequence"/>
</dbReference>
<keyword evidence="3" id="KW-1185">Reference proteome</keyword>
<comment type="caution">
    <text evidence="2">The sequence shown here is derived from an EMBL/GenBank/DDBJ whole genome shotgun (WGS) entry which is preliminary data.</text>
</comment>
<name>A0A8S1QCE0_PARPR</name>
<dbReference type="AlphaFoldDB" id="A0A8S1QCE0"/>
<dbReference type="EMBL" id="CAJJDM010000160">
    <property type="protein sequence ID" value="CAD8113479.1"/>
    <property type="molecule type" value="Genomic_DNA"/>
</dbReference>
<evidence type="ECO:0000256" key="1">
    <source>
        <dbReference type="SAM" id="MobiDB-lite"/>
    </source>
</evidence>
<feature type="region of interest" description="Disordered" evidence="1">
    <location>
        <begin position="193"/>
        <end position="214"/>
    </location>
</feature>
<dbReference type="InterPro" id="IPR010736">
    <property type="entry name" value="SHIPPO-rpt"/>
</dbReference>
<organism evidence="2 3">
    <name type="scientific">Paramecium primaurelia</name>
    <dbReference type="NCBI Taxonomy" id="5886"/>
    <lineage>
        <taxon>Eukaryota</taxon>
        <taxon>Sar</taxon>
        <taxon>Alveolata</taxon>
        <taxon>Ciliophora</taxon>
        <taxon>Intramacronucleata</taxon>
        <taxon>Oligohymenophorea</taxon>
        <taxon>Peniculida</taxon>
        <taxon>Parameciidae</taxon>
        <taxon>Paramecium</taxon>
    </lineage>
</organism>
<protein>
    <submittedName>
        <fullName evidence="2">Uncharacterized protein</fullName>
    </submittedName>
</protein>
<evidence type="ECO:0000313" key="3">
    <source>
        <dbReference type="Proteomes" id="UP000688137"/>
    </source>
</evidence>
<sequence length="214" mass="24177">MQMSYLTLKILQENSIMKGQSKYKSNPKRQAAPLTYNPKSIAIIADPIVKTQSIKVYSSILINQMKESKRKNLHSTFGKAGRFPKQQFFHENLIINESSQLQKSRGPTFPKGQRIIFHGNQQTPGPGNYNISEAKVIKSQPEKAYKVNKEFLDYMNSRPKSVQQCNPGPGTYELGSTLRKRGISFTRSRIGSLRISQSPGPGQYTISRPISRVQ</sequence>
<dbReference type="OMA" id="PGNYNIC"/>
<reference evidence="2" key="1">
    <citation type="submission" date="2021-01" db="EMBL/GenBank/DDBJ databases">
        <authorList>
            <consortium name="Genoscope - CEA"/>
            <person name="William W."/>
        </authorList>
    </citation>
    <scope>NUCLEOTIDE SEQUENCE</scope>
</reference>
<proteinExistence type="predicted"/>
<accession>A0A8S1QCE0</accession>
<gene>
    <name evidence="2" type="ORF">PPRIM_AZ9-3.1.T1550080</name>
</gene>
<evidence type="ECO:0000313" key="2">
    <source>
        <dbReference type="EMBL" id="CAD8113479.1"/>
    </source>
</evidence>
<dbReference type="Pfam" id="PF07004">
    <property type="entry name" value="SHIPPO-rpt"/>
    <property type="match status" value="2"/>
</dbReference>